<proteinExistence type="predicted"/>
<dbReference type="Gene3D" id="2.40.160.20">
    <property type="match status" value="1"/>
</dbReference>
<dbReference type="Proteomes" id="UP000094329">
    <property type="component" value="Unassembled WGS sequence"/>
</dbReference>
<sequence>MLGADTGTGVRGAAAYNFSLGVNLLPKLSLELGLIDPGNINIQTNYSYSNQGPYNAGSSNTIVDYKAYSLTTKYNLLIPQTGVLLRLGAGIAYAKTHYEVNFSPAMQNYSLANFKKTNYQWVPILSGEMLFSVHKSMQLIFSYTHIFGHHKSDEVTNISNNTPSIDLFGVGVKYDF</sequence>
<dbReference type="InterPro" id="IPR011250">
    <property type="entry name" value="OMP/PagP_B-barrel"/>
</dbReference>
<protein>
    <recommendedName>
        <fullName evidence="3">Outer membrane protein beta-barrel domain-containing protein</fullName>
    </recommendedName>
</protein>
<dbReference type="SUPFAM" id="SSF56925">
    <property type="entry name" value="OMPA-like"/>
    <property type="match status" value="1"/>
</dbReference>
<dbReference type="EMBL" id="MDTU01000002">
    <property type="protein sequence ID" value="ODN41497.1"/>
    <property type="molecule type" value="Genomic_DNA"/>
</dbReference>
<organism evidence="1 2">
    <name type="scientific">Piscirickettsia litoralis</name>
    <dbReference type="NCBI Taxonomy" id="1891921"/>
    <lineage>
        <taxon>Bacteria</taxon>
        <taxon>Pseudomonadati</taxon>
        <taxon>Pseudomonadota</taxon>
        <taxon>Gammaproteobacteria</taxon>
        <taxon>Thiotrichales</taxon>
        <taxon>Piscirickettsiaceae</taxon>
        <taxon>Piscirickettsia</taxon>
    </lineage>
</organism>
<name>A0ABX2ZZP3_9GAMM</name>
<accession>A0ABX2ZZP3</accession>
<evidence type="ECO:0008006" key="3">
    <source>
        <dbReference type="Google" id="ProtNLM"/>
    </source>
</evidence>
<evidence type="ECO:0000313" key="2">
    <source>
        <dbReference type="Proteomes" id="UP000094329"/>
    </source>
</evidence>
<evidence type="ECO:0000313" key="1">
    <source>
        <dbReference type="EMBL" id="ODN41497.1"/>
    </source>
</evidence>
<keyword evidence="2" id="KW-1185">Reference proteome</keyword>
<reference evidence="1 2" key="1">
    <citation type="submission" date="2016-08" db="EMBL/GenBank/DDBJ databases">
        <title>Draft genome sequence of Candidatus Piscirickettsia litoralis, from seawater.</title>
        <authorList>
            <person name="Wan X."/>
            <person name="Lee A.J."/>
            <person name="Hou S."/>
            <person name="Donachie S.P."/>
        </authorList>
    </citation>
    <scope>NUCLEOTIDE SEQUENCE [LARGE SCALE GENOMIC DNA]</scope>
    <source>
        <strain evidence="1 2">Y2</strain>
    </source>
</reference>
<gene>
    <name evidence="1" type="ORF">BGC07_15405</name>
</gene>
<comment type="caution">
    <text evidence="1">The sequence shown here is derived from an EMBL/GenBank/DDBJ whole genome shotgun (WGS) entry which is preliminary data.</text>
</comment>